<dbReference type="SMART" id="SM01022">
    <property type="entry name" value="ASCH"/>
    <property type="match status" value="1"/>
</dbReference>
<dbReference type="AlphaFoldDB" id="A0A348HHV7"/>
<evidence type="ECO:0000259" key="1">
    <source>
        <dbReference type="SMART" id="SM01022"/>
    </source>
</evidence>
<proteinExistence type="predicted"/>
<dbReference type="SUPFAM" id="SSF88697">
    <property type="entry name" value="PUA domain-like"/>
    <property type="match status" value="1"/>
</dbReference>
<dbReference type="InterPro" id="IPR015947">
    <property type="entry name" value="PUA-like_sf"/>
</dbReference>
<protein>
    <submittedName>
        <fullName evidence="2">Uncharacterized protein conserved in bacteria</fullName>
    </submittedName>
</protein>
<dbReference type="EMBL" id="AP018933">
    <property type="protein sequence ID" value="BBG31209.1"/>
    <property type="molecule type" value="Genomic_DNA"/>
</dbReference>
<dbReference type="OrthoDB" id="9807542at2"/>
<feature type="domain" description="ASCH" evidence="1">
    <location>
        <begin position="15"/>
        <end position="131"/>
    </location>
</feature>
<dbReference type="Proteomes" id="UP000267342">
    <property type="component" value="Chromosome"/>
</dbReference>
<dbReference type="InterPro" id="IPR009326">
    <property type="entry name" value="DUF984"/>
</dbReference>
<dbReference type="InterPro" id="IPR007374">
    <property type="entry name" value="ASCH_domain"/>
</dbReference>
<dbReference type="Gene3D" id="3.10.400.10">
    <property type="entry name" value="Sulfate adenylyltransferase"/>
    <property type="match status" value="1"/>
</dbReference>
<sequence length="136" mass="15079">MIDALLRQYPRALVWAFGDSPTMADELAALVIEGCKTASCCALDALSDEGQPVVGGFNIILDGQARPVCVTRTIALHTVPFDDVSAELAYKEGEGDRTLAHWQREHRAFFEREGCFSAQMLLLFEEFECIDIMPSH</sequence>
<dbReference type="PIRSF" id="PIRSF021320">
    <property type="entry name" value="DUF984"/>
    <property type="match status" value="1"/>
</dbReference>
<dbReference type="Pfam" id="PF04266">
    <property type="entry name" value="ASCH"/>
    <property type="match status" value="1"/>
</dbReference>
<gene>
    <name evidence="2" type="ORF">ZBT109_2479</name>
</gene>
<accession>A0A348HHV7</accession>
<dbReference type="PANTHER" id="PTHR39203:SF1">
    <property type="entry name" value="CYTOPLASMIC PROTEIN"/>
    <property type="match status" value="1"/>
</dbReference>
<dbReference type="STRING" id="1123510.GCA_000620025_02109"/>
<evidence type="ECO:0000313" key="2">
    <source>
        <dbReference type="EMBL" id="BBG31209.1"/>
    </source>
</evidence>
<evidence type="ECO:0000313" key="3">
    <source>
        <dbReference type="Proteomes" id="UP000267342"/>
    </source>
</evidence>
<dbReference type="KEGG" id="zpl:ZBT109_2479"/>
<name>A0A348HHV7_9GAMM</name>
<dbReference type="CDD" id="cd06553">
    <property type="entry name" value="ASCH_Ef3133_like"/>
    <property type="match status" value="1"/>
</dbReference>
<dbReference type="RefSeq" id="WP_027705197.1">
    <property type="nucleotide sequence ID" value="NZ_AP018933.1"/>
</dbReference>
<organism evidence="2 3">
    <name type="scientific">Zymobacter palmae</name>
    <dbReference type="NCBI Taxonomy" id="33074"/>
    <lineage>
        <taxon>Bacteria</taxon>
        <taxon>Pseudomonadati</taxon>
        <taxon>Pseudomonadota</taxon>
        <taxon>Gammaproteobacteria</taxon>
        <taxon>Oceanospirillales</taxon>
        <taxon>Halomonadaceae</taxon>
        <taxon>Zymobacter group</taxon>
        <taxon>Zymobacter</taxon>
    </lineage>
</organism>
<keyword evidence="3" id="KW-1185">Reference proteome</keyword>
<reference evidence="2 3" key="1">
    <citation type="submission" date="2018-09" db="EMBL/GenBank/DDBJ databases">
        <title>Zymobacter palmae IAM14233 (=T109) whole genome analysis.</title>
        <authorList>
            <person name="Yanase H."/>
        </authorList>
    </citation>
    <scope>NUCLEOTIDE SEQUENCE [LARGE SCALE GENOMIC DNA]</scope>
    <source>
        <strain evidence="2 3">IAM14233</strain>
    </source>
</reference>
<dbReference type="PANTHER" id="PTHR39203">
    <property type="entry name" value="CYTOPLASMIC PROTEIN-RELATED"/>
    <property type="match status" value="1"/>
</dbReference>